<gene>
    <name evidence="10" type="primary">pcrB</name>
    <name evidence="10" type="ORF">GCM10011506_22530</name>
</gene>
<dbReference type="SUPFAM" id="SSF51395">
    <property type="entry name" value="FMN-linked oxidoreductases"/>
    <property type="match status" value="1"/>
</dbReference>
<dbReference type="NCBIfam" id="NF003198">
    <property type="entry name" value="PRK04169.1-2"/>
    <property type="match status" value="1"/>
</dbReference>
<dbReference type="InterPro" id="IPR008205">
    <property type="entry name" value="GGGP_HepGP_synthase"/>
</dbReference>
<organism evidence="10 11">
    <name type="scientific">Marivirga lumbricoides</name>
    <dbReference type="NCBI Taxonomy" id="1046115"/>
    <lineage>
        <taxon>Bacteria</taxon>
        <taxon>Pseudomonadati</taxon>
        <taxon>Bacteroidota</taxon>
        <taxon>Cytophagia</taxon>
        <taxon>Cytophagales</taxon>
        <taxon>Marivirgaceae</taxon>
        <taxon>Marivirga</taxon>
    </lineage>
</organism>
<comment type="function">
    <text evidence="9">Prenyltransferase that catalyzes the transfer of the geranylgeranyl moiety of geranylgeranyl diphosphate (GGPP) to the C3 hydroxyl of sn-glycerol-1-phosphate (G1P).</text>
</comment>
<evidence type="ECO:0000256" key="7">
    <source>
        <dbReference type="ARBA" id="ARBA00023264"/>
    </source>
</evidence>
<dbReference type="InterPro" id="IPR010946">
    <property type="entry name" value="GGGP_synth"/>
</dbReference>
<feature type="binding site" evidence="9">
    <location>
        <begin position="210"/>
        <end position="211"/>
    </location>
    <ligand>
        <name>sn-glycerol 1-phosphate</name>
        <dbReference type="ChEBI" id="CHEBI:57685"/>
    </ligand>
</feature>
<accession>A0ABQ1MFN5</accession>
<keyword evidence="11" id="KW-1185">Reference proteome</keyword>
<comment type="caution">
    <text evidence="10">The sequence shown here is derived from an EMBL/GenBank/DDBJ whole genome shotgun (WGS) entry which is preliminary data.</text>
</comment>
<evidence type="ECO:0000256" key="6">
    <source>
        <dbReference type="ARBA" id="ARBA00023209"/>
    </source>
</evidence>
<keyword evidence="4 9" id="KW-0460">Magnesium</keyword>
<dbReference type="HAMAP" id="MF_00112">
    <property type="entry name" value="GGGP_HepGP_synthase"/>
    <property type="match status" value="1"/>
</dbReference>
<feature type="binding site" evidence="9">
    <location>
        <begin position="179"/>
        <end position="185"/>
    </location>
    <ligand>
        <name>sn-glycerol 1-phosphate</name>
        <dbReference type="ChEBI" id="CHEBI:57685"/>
    </ligand>
</feature>
<keyword evidence="7 9" id="KW-1208">Phospholipid metabolism</keyword>
<keyword evidence="3 9" id="KW-0479">Metal-binding</keyword>
<evidence type="ECO:0000313" key="10">
    <source>
        <dbReference type="EMBL" id="GGC36633.1"/>
    </source>
</evidence>
<keyword evidence="6 9" id="KW-0594">Phospholipid biosynthesis</keyword>
<dbReference type="RefSeq" id="WP_188463395.1">
    <property type="nucleotide sequence ID" value="NZ_BAABHU010000007.1"/>
</dbReference>
<name>A0ABQ1MFN5_9BACT</name>
<dbReference type="Pfam" id="PF01884">
    <property type="entry name" value="PcrB"/>
    <property type="match status" value="1"/>
</dbReference>
<evidence type="ECO:0000256" key="2">
    <source>
        <dbReference type="ARBA" id="ARBA00022679"/>
    </source>
</evidence>
<protein>
    <recommendedName>
        <fullName evidence="9">Geranylgeranylglyceryl phosphate synthase</fullName>
        <shortName evidence="9">GGGP synthase</shortName>
        <shortName evidence="9">GGGPS</shortName>
        <ecNumber evidence="9">2.5.1.41</ecNumber>
    </recommendedName>
    <alternativeName>
        <fullName evidence="9">(S)-3-O-geranylgeranylglyceryl phosphate synthase</fullName>
    </alternativeName>
    <alternativeName>
        <fullName evidence="9">Phosphoglycerol geranylgeranyltransferase</fullName>
    </alternativeName>
</protein>
<dbReference type="NCBIfam" id="TIGR01768">
    <property type="entry name" value="GGGP-family"/>
    <property type="match status" value="1"/>
</dbReference>
<dbReference type="EMBL" id="BMEC01000007">
    <property type="protein sequence ID" value="GGC36633.1"/>
    <property type="molecule type" value="Genomic_DNA"/>
</dbReference>
<evidence type="ECO:0000256" key="5">
    <source>
        <dbReference type="ARBA" id="ARBA00023098"/>
    </source>
</evidence>
<keyword evidence="2 9" id="KW-0808">Transferase</keyword>
<keyword evidence="1 9" id="KW-0444">Lipid biosynthesis</keyword>
<comment type="cofactor">
    <cofactor evidence="9">
        <name>Mg(2+)</name>
        <dbReference type="ChEBI" id="CHEBI:18420"/>
    </cofactor>
</comment>
<dbReference type="Proteomes" id="UP000636010">
    <property type="component" value="Unassembled WGS sequence"/>
</dbReference>
<feature type="binding site" evidence="9">
    <location>
        <begin position="232"/>
        <end position="233"/>
    </location>
    <ligand>
        <name>sn-glycerol 1-phosphate</name>
        <dbReference type="ChEBI" id="CHEBI:57685"/>
    </ligand>
</feature>
<evidence type="ECO:0000256" key="9">
    <source>
        <dbReference type="HAMAP-Rule" id="MF_00112"/>
    </source>
</evidence>
<reference evidence="11" key="1">
    <citation type="journal article" date="2019" name="Int. J. Syst. Evol. Microbiol.">
        <title>The Global Catalogue of Microorganisms (GCM) 10K type strain sequencing project: providing services to taxonomists for standard genome sequencing and annotation.</title>
        <authorList>
            <consortium name="The Broad Institute Genomics Platform"/>
            <consortium name="The Broad Institute Genome Sequencing Center for Infectious Disease"/>
            <person name="Wu L."/>
            <person name="Ma J."/>
        </authorList>
    </citation>
    <scope>NUCLEOTIDE SEQUENCE [LARGE SCALE GENOMIC DNA]</scope>
    <source>
        <strain evidence="11">CGMCC 1.10832</strain>
    </source>
</reference>
<keyword evidence="5 9" id="KW-0443">Lipid metabolism</keyword>
<evidence type="ECO:0000256" key="3">
    <source>
        <dbReference type="ARBA" id="ARBA00022723"/>
    </source>
</evidence>
<feature type="binding site" evidence="9">
    <location>
        <position position="29"/>
    </location>
    <ligand>
        <name>Mg(2+)</name>
        <dbReference type="ChEBI" id="CHEBI:18420"/>
    </ligand>
</feature>
<feature type="binding site" evidence="9">
    <location>
        <position position="59"/>
    </location>
    <ligand>
        <name>Mg(2+)</name>
        <dbReference type="ChEBI" id="CHEBI:18420"/>
    </ligand>
</feature>
<dbReference type="Gene3D" id="3.20.20.390">
    <property type="entry name" value="FMN-linked oxidoreductases"/>
    <property type="match status" value="1"/>
</dbReference>
<proteinExistence type="inferred from homology"/>
<dbReference type="NCBIfam" id="TIGR01769">
    <property type="entry name" value="GGGP"/>
    <property type="match status" value="1"/>
</dbReference>
<evidence type="ECO:0000256" key="4">
    <source>
        <dbReference type="ARBA" id="ARBA00022842"/>
    </source>
</evidence>
<dbReference type="InterPro" id="IPR038597">
    <property type="entry name" value="GGGP/HepGP_synthase_sf"/>
</dbReference>
<comment type="caution">
    <text evidence="9">Lacks conserved residue(s) required for the propagation of feature annotation.</text>
</comment>
<comment type="catalytic activity">
    <reaction evidence="8 9">
        <text>sn-glycerol 1-phosphate + (2E,6E,10E)-geranylgeranyl diphosphate = sn-3-O-(geranylgeranyl)glycerol 1-phosphate + diphosphate</text>
        <dbReference type="Rhea" id="RHEA:23404"/>
        <dbReference type="ChEBI" id="CHEBI:33019"/>
        <dbReference type="ChEBI" id="CHEBI:57677"/>
        <dbReference type="ChEBI" id="CHEBI:57685"/>
        <dbReference type="ChEBI" id="CHEBI:58756"/>
        <dbReference type="EC" id="2.5.1.41"/>
    </reaction>
</comment>
<evidence type="ECO:0000313" key="11">
    <source>
        <dbReference type="Proteomes" id="UP000636010"/>
    </source>
</evidence>
<dbReference type="EC" id="2.5.1.41" evidence="9"/>
<evidence type="ECO:0000256" key="1">
    <source>
        <dbReference type="ARBA" id="ARBA00022516"/>
    </source>
</evidence>
<comment type="similarity">
    <text evidence="9">Belongs to the GGGP/HepGP synthase family. Group II subfamily.</text>
</comment>
<evidence type="ECO:0000256" key="8">
    <source>
        <dbReference type="ARBA" id="ARBA00047288"/>
    </source>
</evidence>
<sequence length="259" mass="28239">MPQNNTKKIINRLNSSATEGKKSFALLIDPDKVQNLLELQRIIHTAIENKVDYFMVGGSLILSDFLGPCISHIKAQTEIPVVLFPGNNQYIDLQADAILYLSLISGRNADLLIGQHVLSAPILKRSKIEVWPTGYMLVDGGNKTSVSYMSNTNPIPHDKYDIAMSTAIAGELLGQQLIYMDAGSGAEYMISDRMIASVKRAIDIPLIVGGGINTVQKAKSAWKSGADVIVVGNAIEKNPELLIEITEAKTLLNEQLNVH</sequence>